<evidence type="ECO:0008006" key="4">
    <source>
        <dbReference type="Google" id="ProtNLM"/>
    </source>
</evidence>
<sequence>MAKVSDFSDLVIISHNPGNSTRAASLERARALAYAARISSPARKKKKALSMTRLEQRQQAKEARNTSSQENVATLQLLGSRATLLTTLLKQGNSDPFNSMPVQITPSIGSTLSFWNSRMPVYCSEGRRVVNEKQFNTDIVNLHNEACCSAFLFLCATLMSAQNPQQADLVHNSLRLKNQALQTLRTEIARNKAEKSAFALRAIVYLFEATIMTAEVSEAKIHGAYVVEALRQIEAKKRPKDYDKLLMLVRMYYLDAQSALGYMRRMTLNPNDMVSLFQKSLEPIQQWVDTQDPSLFAGITDAVLFSRNITAMFRQMRVNIMLQHSTPEELELYYPALVCQYPVPHHLLLVGHALEHIDRLANWLAAHPAETSDTYTAIHSQYRTEIVLSLALLVYLSRSVHSTEVLGEWTLASGLLSKLMYWLADESQPDGLARLIPPKAQVWALYVGSCWELSHRTPVRVACKASFLALLKKRAAALQLSAWQEVNAVLAEFLNMDSMLPNGAEWFESLMRDDDAVFERAEFRSGAVCHQSWCGKMHRVLSLPDEDNVPDGG</sequence>
<evidence type="ECO:0000313" key="2">
    <source>
        <dbReference type="EMBL" id="ETN39866.1"/>
    </source>
</evidence>
<name>W2RTQ4_CYPE1</name>
<feature type="compositionally biased region" description="Basic and acidic residues" evidence="1">
    <location>
        <begin position="54"/>
        <end position="64"/>
    </location>
</feature>
<dbReference type="AlphaFoldDB" id="W2RTQ4"/>
<gene>
    <name evidence="2" type="ORF">HMPREF1541_06092</name>
</gene>
<keyword evidence="3" id="KW-1185">Reference proteome</keyword>
<dbReference type="OrthoDB" id="4145730at2759"/>
<feature type="region of interest" description="Disordered" evidence="1">
    <location>
        <begin position="44"/>
        <end position="69"/>
    </location>
</feature>
<organism evidence="2 3">
    <name type="scientific">Cyphellophora europaea (strain CBS 101466)</name>
    <name type="common">Phialophora europaea</name>
    <dbReference type="NCBI Taxonomy" id="1220924"/>
    <lineage>
        <taxon>Eukaryota</taxon>
        <taxon>Fungi</taxon>
        <taxon>Dikarya</taxon>
        <taxon>Ascomycota</taxon>
        <taxon>Pezizomycotina</taxon>
        <taxon>Eurotiomycetes</taxon>
        <taxon>Chaetothyriomycetidae</taxon>
        <taxon>Chaetothyriales</taxon>
        <taxon>Cyphellophoraceae</taxon>
        <taxon>Cyphellophora</taxon>
    </lineage>
</organism>
<protein>
    <recommendedName>
        <fullName evidence="4">Transcription factor domain-containing protein</fullName>
    </recommendedName>
</protein>
<accession>W2RTQ4</accession>
<dbReference type="VEuPathDB" id="FungiDB:HMPREF1541_06092"/>
<evidence type="ECO:0000256" key="1">
    <source>
        <dbReference type="SAM" id="MobiDB-lite"/>
    </source>
</evidence>
<dbReference type="HOGENOM" id="CLU_524793_0_0_1"/>
<dbReference type="RefSeq" id="XP_008718651.1">
    <property type="nucleotide sequence ID" value="XM_008720429.1"/>
</dbReference>
<proteinExistence type="predicted"/>
<dbReference type="InParanoid" id="W2RTQ4"/>
<dbReference type="GeneID" id="19973431"/>
<reference evidence="2 3" key="1">
    <citation type="submission" date="2013-03" db="EMBL/GenBank/DDBJ databases">
        <title>The Genome Sequence of Phialophora europaea CBS 101466.</title>
        <authorList>
            <consortium name="The Broad Institute Genomics Platform"/>
            <person name="Cuomo C."/>
            <person name="de Hoog S."/>
            <person name="Gorbushina A."/>
            <person name="Walker B."/>
            <person name="Young S.K."/>
            <person name="Zeng Q."/>
            <person name="Gargeya S."/>
            <person name="Fitzgerald M."/>
            <person name="Haas B."/>
            <person name="Abouelleil A."/>
            <person name="Allen A.W."/>
            <person name="Alvarado L."/>
            <person name="Arachchi H.M."/>
            <person name="Berlin A.M."/>
            <person name="Chapman S.B."/>
            <person name="Gainer-Dewar J."/>
            <person name="Goldberg J."/>
            <person name="Griggs A."/>
            <person name="Gujja S."/>
            <person name="Hansen M."/>
            <person name="Howarth C."/>
            <person name="Imamovic A."/>
            <person name="Ireland A."/>
            <person name="Larimer J."/>
            <person name="McCowan C."/>
            <person name="Murphy C."/>
            <person name="Pearson M."/>
            <person name="Poon T.W."/>
            <person name="Priest M."/>
            <person name="Roberts A."/>
            <person name="Saif S."/>
            <person name="Shea T."/>
            <person name="Sisk P."/>
            <person name="Sykes S."/>
            <person name="Wortman J."/>
            <person name="Nusbaum C."/>
            <person name="Birren B."/>
        </authorList>
    </citation>
    <scope>NUCLEOTIDE SEQUENCE [LARGE SCALE GENOMIC DNA]</scope>
    <source>
        <strain evidence="2 3">CBS 101466</strain>
    </source>
</reference>
<dbReference type="EMBL" id="KB822721">
    <property type="protein sequence ID" value="ETN39866.1"/>
    <property type="molecule type" value="Genomic_DNA"/>
</dbReference>
<evidence type="ECO:0000313" key="3">
    <source>
        <dbReference type="Proteomes" id="UP000030752"/>
    </source>
</evidence>
<dbReference type="Proteomes" id="UP000030752">
    <property type="component" value="Unassembled WGS sequence"/>
</dbReference>